<keyword evidence="2" id="KW-1185">Reference proteome</keyword>
<dbReference type="EMBL" id="JAOCQF010000002">
    <property type="protein sequence ID" value="MCT8330336.1"/>
    <property type="molecule type" value="Genomic_DNA"/>
</dbReference>
<sequence>MRAAAFLVILGVLPLLGLHVWAAHRFVRRISARVRALGSGRVESRGDLPPAIDAFARRGGAGEGPAPRAARLTQSAELRLGQGAPFRPIRATQHVALASPGFVWEAVRRLGPLPLFRVVDAYDGAAGGLLEARALGSVPVASKAGSDIALGEALRYLAELPWAPDAILCNPHIGWRMIDASHVEATLRLPGDVARVTFSLDADGDIVRVVAKDRPALDAWGQPARYDWRGRFWGYRRIGPRRIPEWGEVGYVYPEGYEVYFRGRILTCDLVA</sequence>
<dbReference type="RefSeq" id="WP_261496206.1">
    <property type="nucleotide sequence ID" value="NZ_JAOCQF010000002.1"/>
</dbReference>
<proteinExistence type="predicted"/>
<protein>
    <submittedName>
        <fullName evidence="1">Uncharacterized protein</fullName>
    </submittedName>
</protein>
<dbReference type="Pfam" id="PF20181">
    <property type="entry name" value="DUF6544"/>
    <property type="match status" value="1"/>
</dbReference>
<comment type="caution">
    <text evidence="1">The sequence shown here is derived from an EMBL/GenBank/DDBJ whole genome shotgun (WGS) entry which is preliminary data.</text>
</comment>
<evidence type="ECO:0000313" key="2">
    <source>
        <dbReference type="Proteomes" id="UP001205601"/>
    </source>
</evidence>
<reference evidence="2" key="1">
    <citation type="submission" date="2023-07" db="EMBL/GenBank/DDBJ databases">
        <title>Defluviimonas sediminis sp. nov., isolated from mangrove sediment.</title>
        <authorList>
            <person name="Liu L."/>
            <person name="Li J."/>
            <person name="Huang Y."/>
            <person name="Pan J."/>
            <person name="Li M."/>
        </authorList>
    </citation>
    <scope>NUCLEOTIDE SEQUENCE [LARGE SCALE GENOMIC DNA]</scope>
    <source>
        <strain evidence="2">FT324</strain>
    </source>
</reference>
<gene>
    <name evidence="1" type="ORF">N5I32_12480</name>
</gene>
<organism evidence="1 2">
    <name type="scientific">Albidovulum sediminis</name>
    <dbReference type="NCBI Taxonomy" id="3066345"/>
    <lineage>
        <taxon>Bacteria</taxon>
        <taxon>Pseudomonadati</taxon>
        <taxon>Pseudomonadota</taxon>
        <taxon>Alphaproteobacteria</taxon>
        <taxon>Rhodobacterales</taxon>
        <taxon>Paracoccaceae</taxon>
        <taxon>Albidovulum</taxon>
    </lineage>
</organism>
<accession>A0ABT2NN52</accession>
<dbReference type="Proteomes" id="UP001205601">
    <property type="component" value="Unassembled WGS sequence"/>
</dbReference>
<dbReference type="InterPro" id="IPR046674">
    <property type="entry name" value="DUF6544"/>
</dbReference>
<evidence type="ECO:0000313" key="1">
    <source>
        <dbReference type="EMBL" id="MCT8330336.1"/>
    </source>
</evidence>
<name>A0ABT2NN52_9RHOB</name>